<feature type="transmembrane region" description="Helical" evidence="1">
    <location>
        <begin position="72"/>
        <end position="95"/>
    </location>
</feature>
<gene>
    <name evidence="2" type="ORF">SAMN05444169_2407</name>
</gene>
<dbReference type="AlphaFoldDB" id="A0A1M5JQ92"/>
<keyword evidence="1" id="KW-0472">Membrane</keyword>
<organism evidence="2 3">
    <name type="scientific">Bradyrhizobium erythrophlei</name>
    <dbReference type="NCBI Taxonomy" id="1437360"/>
    <lineage>
        <taxon>Bacteria</taxon>
        <taxon>Pseudomonadati</taxon>
        <taxon>Pseudomonadota</taxon>
        <taxon>Alphaproteobacteria</taxon>
        <taxon>Hyphomicrobiales</taxon>
        <taxon>Nitrobacteraceae</taxon>
        <taxon>Bradyrhizobium</taxon>
    </lineage>
</organism>
<feature type="transmembrane region" description="Helical" evidence="1">
    <location>
        <begin position="6"/>
        <end position="24"/>
    </location>
</feature>
<proteinExistence type="predicted"/>
<reference evidence="2 3" key="1">
    <citation type="submission" date="2016-11" db="EMBL/GenBank/DDBJ databases">
        <authorList>
            <person name="Jaros S."/>
            <person name="Januszkiewicz K."/>
            <person name="Wedrychowicz H."/>
        </authorList>
    </citation>
    <scope>NUCLEOTIDE SEQUENCE [LARGE SCALE GENOMIC DNA]</scope>
    <source>
        <strain evidence="2 3">GAS242</strain>
    </source>
</reference>
<feature type="transmembrane region" description="Helical" evidence="1">
    <location>
        <begin position="45"/>
        <end position="66"/>
    </location>
</feature>
<dbReference type="EMBL" id="LT670818">
    <property type="protein sequence ID" value="SHG42678.1"/>
    <property type="molecule type" value="Genomic_DNA"/>
</dbReference>
<keyword evidence="1" id="KW-1133">Transmembrane helix</keyword>
<keyword evidence="1" id="KW-0812">Transmembrane</keyword>
<protein>
    <submittedName>
        <fullName evidence="2">Uncharacterized protein</fullName>
    </submittedName>
</protein>
<name>A0A1M5JQ92_9BRAD</name>
<evidence type="ECO:0000313" key="3">
    <source>
        <dbReference type="Proteomes" id="UP000190675"/>
    </source>
</evidence>
<evidence type="ECO:0000256" key="1">
    <source>
        <dbReference type="SAM" id="Phobius"/>
    </source>
</evidence>
<evidence type="ECO:0000313" key="2">
    <source>
        <dbReference type="EMBL" id="SHG42678.1"/>
    </source>
</evidence>
<accession>A0A1M5JQ92</accession>
<dbReference type="RefSeq" id="WP_172899852.1">
    <property type="nucleotide sequence ID" value="NZ_LT670818.1"/>
</dbReference>
<sequence>MARVWNTPVFILATVYFIVDGVFSHVTQPVTVWIAKKKIFEGTRLWIVSLRPYPSLALFAVPVIILEPAKPLAGYLIGTGHFFAGAVIFIAAEVLKLTLVEQLFQLNREKLLSIPAFAWGYQYWRRMMDAVQSMEVWRASRRLAANAAYLVRIRWLQFKHAQRSHPFRFARSEPNVRRRHAVRHHN</sequence>
<dbReference type="Proteomes" id="UP000190675">
    <property type="component" value="Chromosome I"/>
</dbReference>